<organism evidence="1 2">
    <name type="scientific">Neurospora tetrasperma (strain FGSC 2508 / ATCC MYA-4615 / P0657)</name>
    <dbReference type="NCBI Taxonomy" id="510951"/>
    <lineage>
        <taxon>Eukaryota</taxon>
        <taxon>Fungi</taxon>
        <taxon>Dikarya</taxon>
        <taxon>Ascomycota</taxon>
        <taxon>Pezizomycotina</taxon>
        <taxon>Sordariomycetes</taxon>
        <taxon>Sordariomycetidae</taxon>
        <taxon>Sordariales</taxon>
        <taxon>Sordariaceae</taxon>
        <taxon>Neurospora</taxon>
    </lineage>
</organism>
<protein>
    <submittedName>
        <fullName evidence="1">Uncharacterized protein</fullName>
    </submittedName>
</protein>
<accession>F8MRB6</accession>
<dbReference type="KEGG" id="nte:NEUTE1DRAFT44710"/>
<keyword evidence="2" id="KW-1185">Reference proteome</keyword>
<dbReference type="RefSeq" id="XP_009851607.1">
    <property type="nucleotide sequence ID" value="XM_009853305.1"/>
</dbReference>
<dbReference type="Proteomes" id="UP000008065">
    <property type="component" value="Unassembled WGS sequence"/>
</dbReference>
<evidence type="ECO:0000313" key="1">
    <source>
        <dbReference type="EMBL" id="EGO56870.1"/>
    </source>
</evidence>
<proteinExistence type="predicted"/>
<name>F8MRB6_NEUT8</name>
<dbReference type="AlphaFoldDB" id="F8MRB6"/>
<reference evidence="2" key="1">
    <citation type="journal article" date="2011" name="Genetics">
        <title>Massive changes in genome architecture accompany the transition to self-fertility in the filamentous fungus Neurospora tetrasperma.</title>
        <authorList>
            <person name="Ellison C.E."/>
            <person name="Stajich J.E."/>
            <person name="Jacobson D.J."/>
            <person name="Natvig D.O."/>
            <person name="Lapidus A."/>
            <person name="Foster B."/>
            <person name="Aerts A."/>
            <person name="Riley R."/>
            <person name="Lindquist E.A."/>
            <person name="Grigoriev I.V."/>
            <person name="Taylor J.W."/>
        </authorList>
    </citation>
    <scope>NUCLEOTIDE SEQUENCE [LARGE SCALE GENOMIC DNA]</scope>
    <source>
        <strain evidence="2">FGSC 2508 / P0657</strain>
    </source>
</reference>
<evidence type="ECO:0000313" key="2">
    <source>
        <dbReference type="Proteomes" id="UP000008065"/>
    </source>
</evidence>
<dbReference type="GeneID" id="20827959"/>
<sequence>MVISAHTMPVEVDASTYTDCRVVPVVCHLTQDKAVSPEEQCEFSARVVMGIASVPRVIDKISGSAT</sequence>
<dbReference type="VEuPathDB" id="FungiDB:NEUTE1DRAFT_44710"/>
<dbReference type="HOGENOM" id="CLU_2850243_0_0_1"/>
<dbReference type="EMBL" id="GL891305">
    <property type="protein sequence ID" value="EGO56870.1"/>
    <property type="molecule type" value="Genomic_DNA"/>
</dbReference>
<gene>
    <name evidence="1" type="ORF">NEUTE1DRAFT_44710</name>
</gene>